<feature type="chain" id="PRO_5043458937" evidence="2">
    <location>
        <begin position="20"/>
        <end position="631"/>
    </location>
</feature>
<reference evidence="3" key="1">
    <citation type="submission" date="2024-03" db="EMBL/GenBank/DDBJ databases">
        <title>Deinococcus weizhi sp. nov., isolated from human skin.</title>
        <authorList>
            <person name="Wei Z."/>
            <person name="Tian F."/>
            <person name="Yang C."/>
            <person name="Xin L.T."/>
            <person name="Wen Z.J."/>
            <person name="Lan K.C."/>
            <person name="Yu L."/>
            <person name="Zhe W."/>
            <person name="Dan F.D."/>
            <person name="Jun W."/>
            <person name="Rui Z."/>
            <person name="Yong X.J."/>
            <person name="Ting Y."/>
            <person name="Wei X."/>
            <person name="Xu Z.G."/>
            <person name="Xin Z."/>
            <person name="Dong F.G."/>
            <person name="Ni X.M."/>
            <person name="Zheng M.G."/>
            <person name="Chun Y."/>
            <person name="Qian W.X."/>
        </authorList>
    </citation>
    <scope>NUCLEOTIDE SEQUENCE</scope>
    <source>
        <strain evidence="3">VB142</strain>
    </source>
</reference>
<proteinExistence type="predicted"/>
<dbReference type="AlphaFoldDB" id="A0AAU6Q7T2"/>
<gene>
    <name evidence="3" type="ORF">WDJ50_14620</name>
</gene>
<feature type="signal peptide" evidence="2">
    <location>
        <begin position="1"/>
        <end position="19"/>
    </location>
</feature>
<feature type="region of interest" description="Disordered" evidence="1">
    <location>
        <begin position="28"/>
        <end position="49"/>
    </location>
</feature>
<evidence type="ECO:0000313" key="3">
    <source>
        <dbReference type="EMBL" id="WYF46302.1"/>
    </source>
</evidence>
<evidence type="ECO:0000256" key="2">
    <source>
        <dbReference type="SAM" id="SignalP"/>
    </source>
</evidence>
<dbReference type="RefSeq" id="WP_339097771.1">
    <property type="nucleotide sequence ID" value="NZ_CP149783.1"/>
</dbReference>
<protein>
    <submittedName>
        <fullName evidence="3">Uncharacterized protein</fullName>
    </submittedName>
</protein>
<sequence>MRKLTFILLGMLSLSVASAARLTASQTVPGHSAGSFGSPGSEVGDPSGGVAWSADGQRVYTLDTTGRLLTWEAQTGKLLAQRQQQAPVGQGKGLVLLTLNGWQSDRLRLQARSFNGEKEVNQDFTADPVTGKTTLLKGCSAGQTGAKDCPQTKTVRLSGDKIVRQLGTEKATVTVPAGLKVGAVALGQDGSVAALAVKQPDKYTYDGPAYLLLWDGETLKSVSLGTRLMSLQEGQLAWTAQGWLFSMSMHDMQTGGIRSDGQMVALYTVSGKRVWDTSPQVGLRGVWPSPDGQTFLSIRDGSLPEVRRLSDGAFVRGLGEAVVAAVPVRQGQALLALNSGGGKGRIALSGPSGLKTLSDLNVDSLAVNNDATRFLSSTGNTIRLHDFSGKVLQTVQAKGEVRALAFTGDNQSFSAAVVLGQDYGSPVTAAWTLAGGSLKLPKDGVFPLTSPVITRSQDQNGPQQSHRERLTAWQNGKSLWQSAWRVTYRLSPSADGRWLAVSSQSPNSKSDPVQMDFFRLNVITGKPSKTLTVAPTTKDPNSAQGIAALSRTGQYALILEGTGDACGWGLYGFRLSDLSTGRVLPTPKALGQGYQRFGGCGYNVPFVKASFAPDNSLLLQDGNRLDWWQVP</sequence>
<dbReference type="Gene3D" id="2.130.10.10">
    <property type="entry name" value="YVTN repeat-like/Quinoprotein amine dehydrogenase"/>
    <property type="match status" value="1"/>
</dbReference>
<accession>A0AAU6Q7T2</accession>
<dbReference type="SUPFAM" id="SSF82171">
    <property type="entry name" value="DPP6 N-terminal domain-like"/>
    <property type="match status" value="1"/>
</dbReference>
<keyword evidence="2" id="KW-0732">Signal</keyword>
<dbReference type="InterPro" id="IPR015943">
    <property type="entry name" value="WD40/YVTN_repeat-like_dom_sf"/>
</dbReference>
<evidence type="ECO:0000256" key="1">
    <source>
        <dbReference type="SAM" id="MobiDB-lite"/>
    </source>
</evidence>
<dbReference type="EMBL" id="CP149783">
    <property type="protein sequence ID" value="WYF46302.1"/>
    <property type="molecule type" value="Genomic_DNA"/>
</dbReference>
<organism evidence="3">
    <name type="scientific">Deinococcus sp. VB142</name>
    <dbReference type="NCBI Taxonomy" id="3112952"/>
    <lineage>
        <taxon>Bacteria</taxon>
        <taxon>Thermotogati</taxon>
        <taxon>Deinococcota</taxon>
        <taxon>Deinococci</taxon>
        <taxon>Deinococcales</taxon>
        <taxon>Deinococcaceae</taxon>
        <taxon>Deinococcus</taxon>
    </lineage>
</organism>
<name>A0AAU6Q7T2_9DEIO</name>